<dbReference type="GO" id="GO:0008233">
    <property type="term" value="F:peptidase activity"/>
    <property type="evidence" value="ECO:0007669"/>
    <property type="project" value="InterPro"/>
</dbReference>
<dbReference type="InterPro" id="IPR009045">
    <property type="entry name" value="Zn_M74/Hedgehog-like"/>
</dbReference>
<feature type="domain" description="Peptidase M15C" evidence="2">
    <location>
        <begin position="75"/>
        <end position="134"/>
    </location>
</feature>
<accession>A0A1W9ZPR8</accession>
<protein>
    <recommendedName>
        <fullName evidence="2">Peptidase M15C domain-containing protein</fullName>
    </recommendedName>
</protein>
<evidence type="ECO:0000259" key="2">
    <source>
        <dbReference type="Pfam" id="PF13539"/>
    </source>
</evidence>
<dbReference type="RefSeq" id="WP_083114256.1">
    <property type="nucleotide sequence ID" value="NZ_JACKTS010000040.1"/>
</dbReference>
<dbReference type="EMBL" id="MVHE01000027">
    <property type="protein sequence ID" value="ORA19615.1"/>
    <property type="molecule type" value="Genomic_DNA"/>
</dbReference>
<feature type="compositionally biased region" description="Low complexity" evidence="1">
    <location>
        <begin position="565"/>
        <end position="574"/>
    </location>
</feature>
<reference evidence="3 4" key="1">
    <citation type="submission" date="2017-02" db="EMBL/GenBank/DDBJ databases">
        <title>The new phylogeny of genus Mycobacterium.</title>
        <authorList>
            <person name="Tortoli E."/>
            <person name="Trovato A."/>
            <person name="Cirillo D.M."/>
        </authorList>
    </citation>
    <scope>NUCLEOTIDE SEQUENCE [LARGE SCALE GENOMIC DNA]</scope>
    <source>
        <strain evidence="3 4">DSM 45057</strain>
    </source>
</reference>
<dbReference type="InterPro" id="IPR039561">
    <property type="entry name" value="Peptidase_M15C"/>
</dbReference>
<keyword evidence="4" id="KW-1185">Reference proteome</keyword>
<dbReference type="SUPFAM" id="SSF55166">
    <property type="entry name" value="Hedgehog/DD-peptidase"/>
    <property type="match status" value="1"/>
</dbReference>
<dbReference type="AlphaFoldDB" id="A0A1W9ZPR8"/>
<dbReference type="OrthoDB" id="5496837at2"/>
<dbReference type="Pfam" id="PF13539">
    <property type="entry name" value="Peptidase_M15_4"/>
    <property type="match status" value="1"/>
</dbReference>
<name>A0A1W9ZPR8_MYCAN</name>
<comment type="caution">
    <text evidence="3">The sequence shown here is derived from an EMBL/GenBank/DDBJ whole genome shotgun (WGS) entry which is preliminary data.</text>
</comment>
<proteinExistence type="predicted"/>
<organism evidence="3 4">
    <name type="scientific">Mycobacterium angelicum</name>
    <dbReference type="NCBI Taxonomy" id="470074"/>
    <lineage>
        <taxon>Bacteria</taxon>
        <taxon>Bacillati</taxon>
        <taxon>Actinomycetota</taxon>
        <taxon>Actinomycetes</taxon>
        <taxon>Mycobacteriales</taxon>
        <taxon>Mycobacteriaceae</taxon>
        <taxon>Mycobacterium</taxon>
    </lineage>
</organism>
<evidence type="ECO:0000313" key="4">
    <source>
        <dbReference type="Proteomes" id="UP000192284"/>
    </source>
</evidence>
<sequence length="589" mass="65095">MVLITENGWPQCSRDECDTVSVPGTNKVRLVVRAGDAATVLSAWAAWFHRNIRSIEPPDGHQNWWYWDPVDSMWNSNHLSGTAIDLCADELNQYRYDMPQDQVTKVKQGLSLFEANIYWGRDWGAGDQDEMHFQCGYDTWNNPRFAQFAQRLRDGYLNIFGPPDPLAFPLPMGYYYGPLEGPDNCISGDYATDSQAAKDGLGRWQEKLGLAVTKHWDDATAKAATELQRQKGWPPNPAFGYGGVYAAEWDAVMRDNWQLPEDWDASKVEGPEIPLVKWGDYSQYQECCIDESYPYPVVCFRASIADASATTAARYGGIDTKFVDNMTRAKQLVAEGKIKKIIAYHFWVPNFDNWGTFKAAIDAVGGVFPELAFMVDVEDGGPKWDIRGDQSSGVNEFITKGQALFVNRQAASIYVNFNANPDLLPVASLPKGVKIIVPRYAGPDNPPVVPAGVSVFAHQYAEDENTPPFGPTDINQSRMTLSAWLQAWGSNGGEGKPAVDQVSAAHPTTFTEEDRALLTEVRDLLKQYLATTSGEQPALAGALTNGRPQRAGAAKVSRPRKAPVKRTTGAAKATAKTEARRRPKANAPK</sequence>
<feature type="region of interest" description="Disordered" evidence="1">
    <location>
        <begin position="539"/>
        <end position="589"/>
    </location>
</feature>
<dbReference type="Proteomes" id="UP000192284">
    <property type="component" value="Unassembled WGS sequence"/>
</dbReference>
<evidence type="ECO:0000313" key="3">
    <source>
        <dbReference type="EMBL" id="ORA19615.1"/>
    </source>
</evidence>
<evidence type="ECO:0000256" key="1">
    <source>
        <dbReference type="SAM" id="MobiDB-lite"/>
    </source>
</evidence>
<gene>
    <name evidence="3" type="ORF">BST12_16850</name>
</gene>
<dbReference type="Gene3D" id="3.20.20.80">
    <property type="entry name" value="Glycosidases"/>
    <property type="match status" value="1"/>
</dbReference>